<accession>A0A4Z2F8K4</accession>
<evidence type="ECO:0000313" key="1">
    <source>
        <dbReference type="EMBL" id="TNN37335.1"/>
    </source>
</evidence>
<dbReference type="AlphaFoldDB" id="A0A4Z2F8K4"/>
<dbReference type="Proteomes" id="UP000314294">
    <property type="component" value="Unassembled WGS sequence"/>
</dbReference>
<organism evidence="1 2">
    <name type="scientific">Liparis tanakae</name>
    <name type="common">Tanaka's snailfish</name>
    <dbReference type="NCBI Taxonomy" id="230148"/>
    <lineage>
        <taxon>Eukaryota</taxon>
        <taxon>Metazoa</taxon>
        <taxon>Chordata</taxon>
        <taxon>Craniata</taxon>
        <taxon>Vertebrata</taxon>
        <taxon>Euteleostomi</taxon>
        <taxon>Actinopterygii</taxon>
        <taxon>Neopterygii</taxon>
        <taxon>Teleostei</taxon>
        <taxon>Neoteleostei</taxon>
        <taxon>Acanthomorphata</taxon>
        <taxon>Eupercaria</taxon>
        <taxon>Perciformes</taxon>
        <taxon>Cottioidei</taxon>
        <taxon>Cottales</taxon>
        <taxon>Liparidae</taxon>
        <taxon>Liparis</taxon>
    </lineage>
</organism>
<gene>
    <name evidence="1" type="ORF">EYF80_052501</name>
</gene>
<name>A0A4Z2F8K4_9TELE</name>
<dbReference type="EMBL" id="SRLO01001501">
    <property type="protein sequence ID" value="TNN37335.1"/>
    <property type="molecule type" value="Genomic_DNA"/>
</dbReference>
<comment type="caution">
    <text evidence="1">The sequence shown here is derived from an EMBL/GenBank/DDBJ whole genome shotgun (WGS) entry which is preliminary data.</text>
</comment>
<proteinExistence type="predicted"/>
<evidence type="ECO:0000313" key="2">
    <source>
        <dbReference type="Proteomes" id="UP000314294"/>
    </source>
</evidence>
<keyword evidence="2" id="KW-1185">Reference proteome</keyword>
<protein>
    <submittedName>
        <fullName evidence="1">Uncharacterized protein</fullName>
    </submittedName>
</protein>
<sequence>METLNHQPIKIEVSVILQWTVPKVFLNVFPRFLKLDVDRPLVDGLGGLQEAGVVGFLQSLIGLRDEGRGPLDALLAVGDLLGELPNPLGLGKGAKYQSENMTIPSSGGSGDVKRRIEVGGWIERTLWEDEAQSAALP</sequence>
<reference evidence="1 2" key="1">
    <citation type="submission" date="2019-03" db="EMBL/GenBank/DDBJ databases">
        <title>First draft genome of Liparis tanakae, snailfish: a comprehensive survey of snailfish specific genes.</title>
        <authorList>
            <person name="Kim W."/>
            <person name="Song I."/>
            <person name="Jeong J.-H."/>
            <person name="Kim D."/>
            <person name="Kim S."/>
            <person name="Ryu S."/>
            <person name="Song J.Y."/>
            <person name="Lee S.K."/>
        </authorList>
    </citation>
    <scope>NUCLEOTIDE SEQUENCE [LARGE SCALE GENOMIC DNA]</scope>
    <source>
        <tissue evidence="1">Muscle</tissue>
    </source>
</reference>